<name>W1XKH5_9ZZZZ</name>
<dbReference type="EMBL" id="AZMM01014835">
    <property type="protein sequence ID" value="ETJ30651.1"/>
    <property type="molecule type" value="Genomic_DNA"/>
</dbReference>
<sequence length="83" mass="10026">EGTQIKNYYLKRSWNYINQKIHENFKVYLYDEELSNEDKLYFDKYLKSVLPPSLFDFFFFDGEELSDFFTGKSANANLRESIL</sequence>
<proteinExistence type="predicted"/>
<comment type="caution">
    <text evidence="1">The sequence shown here is derived from an EMBL/GenBank/DDBJ whole genome shotgun (WGS) entry which is preliminary data.</text>
</comment>
<gene>
    <name evidence="1" type="ORF">Q604_UNBC14835G0001</name>
</gene>
<evidence type="ECO:0000313" key="1">
    <source>
        <dbReference type="EMBL" id="ETJ30651.1"/>
    </source>
</evidence>
<accession>W1XKH5</accession>
<reference evidence="1" key="1">
    <citation type="submission" date="2013-12" db="EMBL/GenBank/DDBJ databases">
        <title>A Varibaculum cambriense genome reconstructed from a premature infant gut community with otherwise low bacterial novelty that shifts toward anaerobic metabolism during the third week of life.</title>
        <authorList>
            <person name="Brown C.T."/>
            <person name="Sharon I."/>
            <person name="Thomas B.C."/>
            <person name="Castelle C.J."/>
            <person name="Morowitz M.J."/>
            <person name="Banfield J.F."/>
        </authorList>
    </citation>
    <scope>NUCLEOTIDE SEQUENCE</scope>
</reference>
<dbReference type="AlphaFoldDB" id="W1XKH5"/>
<protein>
    <submittedName>
        <fullName evidence="1">DNA sulfur modification protein DndD</fullName>
    </submittedName>
</protein>
<feature type="non-terminal residue" evidence="1">
    <location>
        <position position="1"/>
    </location>
</feature>
<organism evidence="1">
    <name type="scientific">human gut metagenome</name>
    <dbReference type="NCBI Taxonomy" id="408170"/>
    <lineage>
        <taxon>unclassified sequences</taxon>
        <taxon>metagenomes</taxon>
        <taxon>organismal metagenomes</taxon>
    </lineage>
</organism>
<feature type="non-terminal residue" evidence="1">
    <location>
        <position position="83"/>
    </location>
</feature>